<dbReference type="OrthoDB" id="674948at2759"/>
<sequence>MSGTTTNIRLSTAAYTDSPTKLRSASAFPSLYNPPLSYSGLSFSGSFNFAPFRQARATSSFAMASPILVKVNASSTVGELNNEYEASSTKKVGADDLLIVGPGVLGRIVAEKWRETLTTDHHDELIKMGISPFLKWGTQVASKFSQVIFCAPPYGTADYPGEVREATLSWNGEGSFLFTSSSAPYDCNDNGDCDEDTPVVPIGRSPRTDNLLNAEKVVLEAGGCVVRLAGLYISFLFSF</sequence>
<evidence type="ECO:0000313" key="2">
    <source>
        <dbReference type="Proteomes" id="UP001153555"/>
    </source>
</evidence>
<proteinExistence type="predicted"/>
<organism evidence="1 2">
    <name type="scientific">Striga hermonthica</name>
    <name type="common">Purple witchweed</name>
    <name type="synonym">Buchnera hermonthica</name>
    <dbReference type="NCBI Taxonomy" id="68872"/>
    <lineage>
        <taxon>Eukaryota</taxon>
        <taxon>Viridiplantae</taxon>
        <taxon>Streptophyta</taxon>
        <taxon>Embryophyta</taxon>
        <taxon>Tracheophyta</taxon>
        <taxon>Spermatophyta</taxon>
        <taxon>Magnoliopsida</taxon>
        <taxon>eudicotyledons</taxon>
        <taxon>Gunneridae</taxon>
        <taxon>Pentapetalae</taxon>
        <taxon>asterids</taxon>
        <taxon>lamiids</taxon>
        <taxon>Lamiales</taxon>
        <taxon>Orobanchaceae</taxon>
        <taxon>Buchnereae</taxon>
        <taxon>Striga</taxon>
    </lineage>
</organism>
<keyword evidence="2" id="KW-1185">Reference proteome</keyword>
<dbReference type="EMBL" id="CACSLK010021444">
    <property type="protein sequence ID" value="CAA0821828.1"/>
    <property type="molecule type" value="Genomic_DNA"/>
</dbReference>
<comment type="caution">
    <text evidence="1">The sequence shown here is derived from an EMBL/GenBank/DDBJ whole genome shotgun (WGS) entry which is preliminary data.</text>
</comment>
<dbReference type="Proteomes" id="UP001153555">
    <property type="component" value="Unassembled WGS sequence"/>
</dbReference>
<dbReference type="AlphaFoldDB" id="A0A9N7R9Q1"/>
<gene>
    <name evidence="1" type="ORF">SHERM_19555</name>
</gene>
<name>A0A9N7R9Q1_STRHE</name>
<dbReference type="Gene3D" id="3.40.50.720">
    <property type="entry name" value="NAD(P)-binding Rossmann-like Domain"/>
    <property type="match status" value="1"/>
</dbReference>
<accession>A0A9N7R9Q1</accession>
<protein>
    <submittedName>
        <fullName evidence="1">NAD(P)-binding Rossmann-fold superfamily protein</fullName>
    </submittedName>
</protein>
<reference evidence="1" key="1">
    <citation type="submission" date="2019-12" db="EMBL/GenBank/DDBJ databases">
        <authorList>
            <person name="Scholes J."/>
        </authorList>
    </citation>
    <scope>NUCLEOTIDE SEQUENCE</scope>
</reference>
<evidence type="ECO:0000313" key="1">
    <source>
        <dbReference type="EMBL" id="CAA0821828.1"/>
    </source>
</evidence>